<dbReference type="RefSeq" id="WP_103297462.1">
    <property type="nucleotide sequence ID" value="NZ_PPQT01000024.1"/>
</dbReference>
<keyword evidence="1 5" id="KW-0436">Ligase</keyword>
<keyword evidence="4 5" id="KW-0092">Biotin</keyword>
<dbReference type="Gene3D" id="1.10.10.10">
    <property type="entry name" value="Winged helix-like DNA-binding domain superfamily/Winged helix DNA-binding domain"/>
    <property type="match status" value="1"/>
</dbReference>
<evidence type="ECO:0000256" key="3">
    <source>
        <dbReference type="ARBA" id="ARBA00022840"/>
    </source>
</evidence>
<feature type="binding site" evidence="5">
    <location>
        <begin position="120"/>
        <end position="122"/>
    </location>
    <ligand>
        <name>biotin</name>
        <dbReference type="ChEBI" id="CHEBI:57586"/>
    </ligand>
</feature>
<dbReference type="SUPFAM" id="SSF55681">
    <property type="entry name" value="Class II aaRS and biotin synthetases"/>
    <property type="match status" value="1"/>
</dbReference>
<evidence type="ECO:0000313" key="8">
    <source>
        <dbReference type="EMBL" id="TGE19475.1"/>
    </source>
</evidence>
<dbReference type="InterPro" id="IPR030855">
    <property type="entry name" value="Bifunct_BirA"/>
</dbReference>
<dbReference type="InterPro" id="IPR045864">
    <property type="entry name" value="aa-tRNA-synth_II/BPL/LPL"/>
</dbReference>
<feature type="DNA-binding region" description="H-T-H motif" evidence="5">
    <location>
        <begin position="22"/>
        <end position="41"/>
    </location>
</feature>
<dbReference type="PROSITE" id="PS51733">
    <property type="entry name" value="BPL_LPL_CATALYTIC"/>
    <property type="match status" value="1"/>
</dbReference>
<evidence type="ECO:0000313" key="7">
    <source>
        <dbReference type="EMBL" id="SUM44212.1"/>
    </source>
</evidence>
<keyword evidence="2 5" id="KW-0547">Nucleotide-binding</keyword>
<dbReference type="InterPro" id="IPR008988">
    <property type="entry name" value="Transcriptional_repressor_C"/>
</dbReference>
<dbReference type="GO" id="GO:0005524">
    <property type="term" value="F:ATP binding"/>
    <property type="evidence" value="ECO:0007669"/>
    <property type="project" value="UniProtKB-UniRule"/>
</dbReference>
<dbReference type="GO" id="GO:0016740">
    <property type="term" value="F:transferase activity"/>
    <property type="evidence" value="ECO:0007669"/>
    <property type="project" value="UniProtKB-ARBA"/>
</dbReference>
<dbReference type="Pfam" id="PF02237">
    <property type="entry name" value="BPL_C"/>
    <property type="match status" value="1"/>
</dbReference>
<comment type="caution">
    <text evidence="5">Lacks conserved residue(s) required for the propagation of feature annotation.</text>
</comment>
<dbReference type="InterPro" id="IPR003142">
    <property type="entry name" value="BPL_C"/>
</dbReference>
<dbReference type="GO" id="GO:0004077">
    <property type="term" value="F:biotin--[biotin carboxyl-carrier protein] ligase activity"/>
    <property type="evidence" value="ECO:0007669"/>
    <property type="project" value="UniProtKB-UniRule"/>
</dbReference>
<dbReference type="Gene3D" id="2.30.30.100">
    <property type="match status" value="1"/>
</dbReference>
<evidence type="ECO:0000256" key="1">
    <source>
        <dbReference type="ARBA" id="ARBA00022598"/>
    </source>
</evidence>
<protein>
    <recommendedName>
        <fullName evidence="5">Bifunctional ligase/repressor BirA</fullName>
    </recommendedName>
    <alternativeName>
        <fullName evidence="5">Biotin--[acetyl-CoA-carboxylase] ligase</fullName>
        <ecNumber evidence="5">6.3.4.15</ecNumber>
    </alternativeName>
    <alternativeName>
        <fullName evidence="5">Biotin--protein ligase</fullName>
    </alternativeName>
    <alternativeName>
        <fullName evidence="5">Biotin-[acetyl-CoA carboxylase] synthetase</fullName>
    </alternativeName>
</protein>
<dbReference type="PANTHER" id="PTHR12835:SF5">
    <property type="entry name" value="BIOTIN--PROTEIN LIGASE"/>
    <property type="match status" value="1"/>
</dbReference>
<dbReference type="SUPFAM" id="SSF50037">
    <property type="entry name" value="C-terminal domain of transcriptional repressors"/>
    <property type="match status" value="1"/>
</dbReference>
<name>A0A380G078_9STAP</name>
<keyword evidence="5" id="KW-0805">Transcription regulation</keyword>
<dbReference type="GO" id="GO:0006355">
    <property type="term" value="P:regulation of DNA-templated transcription"/>
    <property type="evidence" value="ECO:0007669"/>
    <property type="project" value="UniProtKB-UniRule"/>
</dbReference>
<dbReference type="InterPro" id="IPR013196">
    <property type="entry name" value="HTH_11"/>
</dbReference>
<dbReference type="InterPro" id="IPR036390">
    <property type="entry name" value="WH_DNA-bd_sf"/>
</dbReference>
<dbReference type="CDD" id="cd16442">
    <property type="entry name" value="BPL"/>
    <property type="match status" value="1"/>
</dbReference>
<evidence type="ECO:0000256" key="5">
    <source>
        <dbReference type="HAMAP-Rule" id="MF_00978"/>
    </source>
</evidence>
<keyword evidence="5" id="KW-0804">Transcription</keyword>
<dbReference type="InterPro" id="IPR004143">
    <property type="entry name" value="BPL_LPL_catalytic"/>
</dbReference>
<evidence type="ECO:0000313" key="10">
    <source>
        <dbReference type="Proteomes" id="UP000297598"/>
    </source>
</evidence>
<gene>
    <name evidence="5 7" type="primary">birA</name>
    <name evidence="8" type="ORF">BJR09_00510</name>
    <name evidence="7" type="ORF">NCTC13830_01609</name>
</gene>
<dbReference type="HAMAP" id="MF_00978">
    <property type="entry name" value="Bifunct_BirA"/>
    <property type="match status" value="1"/>
</dbReference>
<evidence type="ECO:0000313" key="9">
    <source>
        <dbReference type="Proteomes" id="UP000254047"/>
    </source>
</evidence>
<dbReference type="EC" id="6.3.4.15" evidence="5"/>
<dbReference type="EMBL" id="UHDO01000001">
    <property type="protein sequence ID" value="SUM44212.1"/>
    <property type="molecule type" value="Genomic_DNA"/>
</dbReference>
<feature type="binding site" evidence="5">
    <location>
        <position position="116"/>
    </location>
    <ligand>
        <name>biotin</name>
        <dbReference type="ChEBI" id="CHEBI:57586"/>
    </ligand>
</feature>
<dbReference type="OrthoDB" id="9807064at2"/>
<sequence>MSKYSQDVIAMLYKNQSEYISGQYIADQLQISRAAVKKIIDQLKLDGFDIKSINQKGHKLNALPNQWYSGIVSSLLEEQNLISTIKVYDSVESTQTIAKQTLVDYEDSMMILSEEQTQGRGRFNRNWASSKGKGLWMSLVLRPNVPFSMIPKFNLFIALGIRDAIQAFSNDKVAIKWPNDIYINDKKVCGFLTEMVANYDAIEAIICGIGINVNHQQQDFGKEIEHRATSIRLHSADKIDRYRFLTTLINEIEKRYTQFLNQPFSDIREEYIEASNIWHRKLRFTENDSQFVGEAIDIDHDGFLMVKDENDEVRRLISADIDI</sequence>
<reference evidence="8 10" key="2">
    <citation type="submission" date="2019-04" db="EMBL/GenBank/DDBJ databases">
        <title>Genomic characterization of Staphylococcus petrasii strains.</title>
        <authorList>
            <person name="Vrbovska V."/>
            <person name="Kovarovic V."/>
            <person name="Maslanova I."/>
            <person name="Indrakova A."/>
            <person name="Petras P."/>
            <person name="Sedo O."/>
            <person name="Svec P."/>
            <person name="Fisarova L."/>
            <person name="Sedlacek I."/>
            <person name="Doskar J."/>
            <person name="Pantucek R."/>
        </authorList>
    </citation>
    <scope>NUCLEOTIDE SEQUENCE [LARGE SCALE GENOMIC DNA]</scope>
    <source>
        <strain evidence="8 10">P5404</strain>
    </source>
</reference>
<proteinExistence type="inferred from homology"/>
<dbReference type="PANTHER" id="PTHR12835">
    <property type="entry name" value="BIOTIN PROTEIN LIGASE"/>
    <property type="match status" value="1"/>
</dbReference>
<organism evidence="7 9">
    <name type="scientific">Staphylococcus petrasii</name>
    <dbReference type="NCBI Taxonomy" id="1276936"/>
    <lineage>
        <taxon>Bacteria</taxon>
        <taxon>Bacillati</taxon>
        <taxon>Bacillota</taxon>
        <taxon>Bacilli</taxon>
        <taxon>Bacillales</taxon>
        <taxon>Staphylococcaceae</taxon>
        <taxon>Staphylococcus</taxon>
    </lineage>
</organism>
<dbReference type="Proteomes" id="UP000297598">
    <property type="component" value="Unassembled WGS sequence"/>
</dbReference>
<comment type="function">
    <text evidence="5">Acts both as a biotin--[acetyl-CoA-carboxylase] ligase and a repressor.</text>
</comment>
<dbReference type="GO" id="GO:0005737">
    <property type="term" value="C:cytoplasm"/>
    <property type="evidence" value="ECO:0007669"/>
    <property type="project" value="TreeGrafter"/>
</dbReference>
<dbReference type="SUPFAM" id="SSF46785">
    <property type="entry name" value="Winged helix' DNA-binding domain"/>
    <property type="match status" value="1"/>
</dbReference>
<dbReference type="GO" id="GO:0003677">
    <property type="term" value="F:DNA binding"/>
    <property type="evidence" value="ECO:0007669"/>
    <property type="project" value="UniProtKB-UniRule"/>
</dbReference>
<evidence type="ECO:0000256" key="4">
    <source>
        <dbReference type="ARBA" id="ARBA00023267"/>
    </source>
</evidence>
<keyword evidence="3 5" id="KW-0067">ATP-binding</keyword>
<dbReference type="Gene3D" id="3.30.930.10">
    <property type="entry name" value="Bira Bifunctional Protein, Domain 2"/>
    <property type="match status" value="1"/>
</dbReference>
<accession>A0A380G078</accession>
<dbReference type="EMBL" id="SRLS01000001">
    <property type="protein sequence ID" value="TGE19475.1"/>
    <property type="molecule type" value="Genomic_DNA"/>
</dbReference>
<dbReference type="Pfam" id="PF03099">
    <property type="entry name" value="BPL_LplA_LipB"/>
    <property type="match status" value="1"/>
</dbReference>
<dbReference type="Pfam" id="PF08279">
    <property type="entry name" value="HTH_11"/>
    <property type="match status" value="1"/>
</dbReference>
<feature type="binding site" evidence="5">
    <location>
        <position position="187"/>
    </location>
    <ligand>
        <name>biotin</name>
        <dbReference type="ChEBI" id="CHEBI:57586"/>
    </ligand>
</feature>
<evidence type="ECO:0000256" key="2">
    <source>
        <dbReference type="ARBA" id="ARBA00022741"/>
    </source>
</evidence>
<evidence type="ECO:0000259" key="6">
    <source>
        <dbReference type="PROSITE" id="PS51733"/>
    </source>
</evidence>
<dbReference type="InterPro" id="IPR036388">
    <property type="entry name" value="WH-like_DNA-bd_sf"/>
</dbReference>
<dbReference type="Proteomes" id="UP000254047">
    <property type="component" value="Unassembled WGS sequence"/>
</dbReference>
<feature type="domain" description="BPL/LPL catalytic" evidence="6">
    <location>
        <begin position="76"/>
        <end position="260"/>
    </location>
</feature>
<keyword evidence="10" id="KW-1185">Reference proteome</keyword>
<keyword evidence="5" id="KW-0238">DNA-binding</keyword>
<comment type="catalytic activity">
    <reaction evidence="5">
        <text>biotin + L-lysyl-[protein] + ATP = N(6)-biotinyl-L-lysyl-[protein] + AMP + diphosphate + H(+)</text>
        <dbReference type="Rhea" id="RHEA:11756"/>
        <dbReference type="Rhea" id="RHEA-COMP:9752"/>
        <dbReference type="Rhea" id="RHEA-COMP:10505"/>
        <dbReference type="ChEBI" id="CHEBI:15378"/>
        <dbReference type="ChEBI" id="CHEBI:29969"/>
        <dbReference type="ChEBI" id="CHEBI:30616"/>
        <dbReference type="ChEBI" id="CHEBI:33019"/>
        <dbReference type="ChEBI" id="CHEBI:57586"/>
        <dbReference type="ChEBI" id="CHEBI:83144"/>
        <dbReference type="ChEBI" id="CHEBI:456215"/>
        <dbReference type="EC" id="6.3.4.15"/>
    </reaction>
</comment>
<reference evidence="7 9" key="1">
    <citation type="submission" date="2018-06" db="EMBL/GenBank/DDBJ databases">
        <authorList>
            <consortium name="Pathogen Informatics"/>
            <person name="Doyle S."/>
        </authorList>
    </citation>
    <scope>NUCLEOTIDE SEQUENCE [LARGE SCALE GENOMIC DNA]</scope>
    <source>
        <strain evidence="7 9">NCTC13830</strain>
    </source>
</reference>
<dbReference type="NCBIfam" id="TIGR00121">
    <property type="entry name" value="birA_ligase"/>
    <property type="match status" value="1"/>
</dbReference>
<dbReference type="AlphaFoldDB" id="A0A380G078"/>
<comment type="similarity">
    <text evidence="5">Belongs to the biotin--protein ligase family.</text>
</comment>
<dbReference type="GO" id="GO:0009249">
    <property type="term" value="P:protein lipoylation"/>
    <property type="evidence" value="ECO:0007669"/>
    <property type="project" value="UniProtKB-ARBA"/>
</dbReference>
<keyword evidence="5" id="KW-0678">Repressor</keyword>
<dbReference type="InterPro" id="IPR004408">
    <property type="entry name" value="Biotin_CoA_COase_ligase"/>
</dbReference>